<name>A0AAV4XK22_CAEEX</name>
<evidence type="ECO:0008006" key="3">
    <source>
        <dbReference type="Google" id="ProtNLM"/>
    </source>
</evidence>
<accession>A0AAV4XK22</accession>
<dbReference type="EMBL" id="BPLR01017901">
    <property type="protein sequence ID" value="GIY95351.1"/>
    <property type="molecule type" value="Genomic_DNA"/>
</dbReference>
<keyword evidence="2" id="KW-1185">Reference proteome</keyword>
<dbReference type="AlphaFoldDB" id="A0AAV4XK22"/>
<feature type="non-terminal residue" evidence="1">
    <location>
        <position position="1"/>
    </location>
</feature>
<protein>
    <recommendedName>
        <fullName evidence="3">RADIALIS</fullName>
    </recommendedName>
</protein>
<gene>
    <name evidence="1" type="ORF">CEXT_240271</name>
</gene>
<evidence type="ECO:0000313" key="1">
    <source>
        <dbReference type="EMBL" id="GIY95351.1"/>
    </source>
</evidence>
<organism evidence="1 2">
    <name type="scientific">Caerostris extrusa</name>
    <name type="common">Bark spider</name>
    <name type="synonym">Caerostris bankana</name>
    <dbReference type="NCBI Taxonomy" id="172846"/>
    <lineage>
        <taxon>Eukaryota</taxon>
        <taxon>Metazoa</taxon>
        <taxon>Ecdysozoa</taxon>
        <taxon>Arthropoda</taxon>
        <taxon>Chelicerata</taxon>
        <taxon>Arachnida</taxon>
        <taxon>Araneae</taxon>
        <taxon>Araneomorphae</taxon>
        <taxon>Entelegynae</taxon>
        <taxon>Araneoidea</taxon>
        <taxon>Araneidae</taxon>
        <taxon>Caerostris</taxon>
    </lineage>
</organism>
<proteinExistence type="predicted"/>
<dbReference type="Proteomes" id="UP001054945">
    <property type="component" value="Unassembled WGS sequence"/>
</dbReference>
<reference evidence="1 2" key="1">
    <citation type="submission" date="2021-06" db="EMBL/GenBank/DDBJ databases">
        <title>Caerostris extrusa draft genome.</title>
        <authorList>
            <person name="Kono N."/>
            <person name="Arakawa K."/>
        </authorList>
    </citation>
    <scope>NUCLEOTIDE SEQUENCE [LARGE SCALE GENOMIC DNA]</scope>
</reference>
<comment type="caution">
    <text evidence="1">The sequence shown here is derived from an EMBL/GenBank/DDBJ whole genome shotgun (WGS) entry which is preliminary data.</text>
</comment>
<evidence type="ECO:0000313" key="2">
    <source>
        <dbReference type="Proteomes" id="UP001054945"/>
    </source>
</evidence>
<sequence length="27" mass="3078">GLVLSRWRSVTIDDEKAFSREKKGGKD</sequence>